<feature type="transmembrane region" description="Helical" evidence="5">
    <location>
        <begin position="158"/>
        <end position="177"/>
    </location>
</feature>
<feature type="transmembrane region" description="Helical" evidence="5">
    <location>
        <begin position="127"/>
        <end position="146"/>
    </location>
</feature>
<keyword evidence="8" id="KW-1185">Reference proteome</keyword>
<dbReference type="PANTHER" id="PTHR24064">
    <property type="entry name" value="SOLUTE CARRIER FAMILY 22 MEMBER"/>
    <property type="match status" value="1"/>
</dbReference>
<comment type="subcellular location">
    <subcellularLocation>
        <location evidence="1">Membrane</location>
        <topology evidence="1">Multi-pass membrane protein</topology>
    </subcellularLocation>
</comment>
<evidence type="ECO:0000313" key="8">
    <source>
        <dbReference type="Proteomes" id="UP000324832"/>
    </source>
</evidence>
<feature type="transmembrane region" description="Helical" evidence="5">
    <location>
        <begin position="417"/>
        <end position="435"/>
    </location>
</feature>
<feature type="transmembrane region" description="Helical" evidence="5">
    <location>
        <begin position="330"/>
        <end position="351"/>
    </location>
</feature>
<feature type="transmembrane region" description="Helical" evidence="5">
    <location>
        <begin position="7"/>
        <end position="25"/>
    </location>
</feature>
<gene>
    <name evidence="7" type="ORF">LSINAPIS_LOCUS11122</name>
</gene>
<protein>
    <recommendedName>
        <fullName evidence="6">Major facilitator superfamily (MFS) profile domain-containing protein</fullName>
    </recommendedName>
</protein>
<feature type="domain" description="Major facilitator superfamily (MFS) profile" evidence="6">
    <location>
        <begin position="6"/>
        <end position="469"/>
    </location>
</feature>
<evidence type="ECO:0000313" key="7">
    <source>
        <dbReference type="EMBL" id="VVD00498.1"/>
    </source>
</evidence>
<evidence type="ECO:0000256" key="1">
    <source>
        <dbReference type="ARBA" id="ARBA00004141"/>
    </source>
</evidence>
<dbReference type="PROSITE" id="PS50850">
    <property type="entry name" value="MFS"/>
    <property type="match status" value="1"/>
</dbReference>
<dbReference type="Proteomes" id="UP000324832">
    <property type="component" value="Unassembled WGS sequence"/>
</dbReference>
<dbReference type="InterPro" id="IPR036259">
    <property type="entry name" value="MFS_trans_sf"/>
</dbReference>
<evidence type="ECO:0000256" key="3">
    <source>
        <dbReference type="ARBA" id="ARBA00022989"/>
    </source>
</evidence>
<feature type="transmembrane region" description="Helical" evidence="5">
    <location>
        <begin position="183"/>
        <end position="200"/>
    </location>
</feature>
<feature type="transmembrane region" description="Helical" evidence="5">
    <location>
        <begin position="100"/>
        <end position="121"/>
    </location>
</feature>
<dbReference type="Pfam" id="PF07690">
    <property type="entry name" value="MFS_1"/>
    <property type="match status" value="1"/>
</dbReference>
<dbReference type="InterPro" id="IPR020846">
    <property type="entry name" value="MFS_dom"/>
</dbReference>
<dbReference type="EMBL" id="FZQP02004778">
    <property type="protein sequence ID" value="VVD00498.1"/>
    <property type="molecule type" value="Genomic_DNA"/>
</dbReference>
<keyword evidence="3 5" id="KW-1133">Transmembrane helix</keyword>
<organism evidence="7 8">
    <name type="scientific">Leptidea sinapis</name>
    <dbReference type="NCBI Taxonomy" id="189913"/>
    <lineage>
        <taxon>Eukaryota</taxon>
        <taxon>Metazoa</taxon>
        <taxon>Ecdysozoa</taxon>
        <taxon>Arthropoda</taxon>
        <taxon>Hexapoda</taxon>
        <taxon>Insecta</taxon>
        <taxon>Pterygota</taxon>
        <taxon>Neoptera</taxon>
        <taxon>Endopterygota</taxon>
        <taxon>Lepidoptera</taxon>
        <taxon>Glossata</taxon>
        <taxon>Ditrysia</taxon>
        <taxon>Papilionoidea</taxon>
        <taxon>Pieridae</taxon>
        <taxon>Dismorphiinae</taxon>
        <taxon>Leptidea</taxon>
    </lineage>
</organism>
<keyword evidence="4 5" id="KW-0472">Membrane</keyword>
<evidence type="ECO:0000256" key="4">
    <source>
        <dbReference type="ARBA" id="ARBA00023136"/>
    </source>
</evidence>
<name>A0A5E4QQ86_9NEOP</name>
<dbReference type="GO" id="GO:0022857">
    <property type="term" value="F:transmembrane transporter activity"/>
    <property type="evidence" value="ECO:0007669"/>
    <property type="project" value="InterPro"/>
</dbReference>
<dbReference type="AlphaFoldDB" id="A0A5E4QQ86"/>
<dbReference type="Pfam" id="PF00083">
    <property type="entry name" value="Sugar_tr"/>
    <property type="match status" value="1"/>
</dbReference>
<evidence type="ECO:0000259" key="6">
    <source>
        <dbReference type="PROSITE" id="PS50850"/>
    </source>
</evidence>
<accession>A0A5E4QQ86</accession>
<feature type="transmembrane region" description="Helical" evidence="5">
    <location>
        <begin position="383"/>
        <end position="405"/>
    </location>
</feature>
<sequence length="485" mass="54437">MIVCCMICASMFGVGFHSMSIIFLAPPVSFKCPNNATCCDHPVYNKTIFSRTIVTEWNLICGYSWMKEFTQIMFQLGALIGSLIFGIASDRFGRRPTMIFVVVLQLFAGITSSFLPGYWSFAISRLVLGSSVGGIIVVGYVIVLEFAGSEYRITTSALFHIPFGLGILILAVLGYFLTDYLHLQLAISLPCALLLFYVCLLPESPRWLLAVNKTMEAISLMERIAKMLVRENELILYIYILYIFFVIFNINKHIVLYTSNNQPTEGIERQVQIYHMEHLRVSDRRESAMDIIRCSYMRLNIFISSFIWFTCSCCFYGAEYYVRQISEDIHIIVVASGTACVCGCLIAIPLIKLMNRVSLILICNVISSACLLINCVIPEGVEYIVIGCIEILLSFTVFVVIYLYCAELFPTTVRSSALGISSTMISIGAIIAPYIVSLKTYGSWCVPIIFAILSLISAALCLMLPETKGRELTTTVEEEKNKYRK</sequence>
<evidence type="ECO:0000256" key="5">
    <source>
        <dbReference type="SAM" id="Phobius"/>
    </source>
</evidence>
<feature type="transmembrane region" description="Helical" evidence="5">
    <location>
        <begin position="299"/>
        <end position="318"/>
    </location>
</feature>
<proteinExistence type="predicted"/>
<feature type="transmembrane region" description="Helical" evidence="5">
    <location>
        <begin position="358"/>
        <end position="377"/>
    </location>
</feature>
<feature type="transmembrane region" description="Helical" evidence="5">
    <location>
        <begin position="72"/>
        <end position="88"/>
    </location>
</feature>
<dbReference type="InterPro" id="IPR005828">
    <property type="entry name" value="MFS_sugar_transport-like"/>
</dbReference>
<dbReference type="GO" id="GO:0016020">
    <property type="term" value="C:membrane"/>
    <property type="evidence" value="ECO:0007669"/>
    <property type="project" value="UniProtKB-SubCell"/>
</dbReference>
<reference evidence="7 8" key="1">
    <citation type="submission" date="2017-07" db="EMBL/GenBank/DDBJ databases">
        <authorList>
            <person name="Talla V."/>
            <person name="Backstrom N."/>
        </authorList>
    </citation>
    <scope>NUCLEOTIDE SEQUENCE [LARGE SCALE GENOMIC DNA]</scope>
</reference>
<evidence type="ECO:0000256" key="2">
    <source>
        <dbReference type="ARBA" id="ARBA00022692"/>
    </source>
</evidence>
<dbReference type="InterPro" id="IPR011701">
    <property type="entry name" value="MFS"/>
</dbReference>
<feature type="transmembrane region" description="Helical" evidence="5">
    <location>
        <begin position="234"/>
        <end position="251"/>
    </location>
</feature>
<keyword evidence="2 5" id="KW-0812">Transmembrane</keyword>
<dbReference type="Gene3D" id="1.20.1250.20">
    <property type="entry name" value="MFS general substrate transporter like domains"/>
    <property type="match status" value="1"/>
</dbReference>
<feature type="transmembrane region" description="Helical" evidence="5">
    <location>
        <begin position="441"/>
        <end position="464"/>
    </location>
</feature>
<dbReference type="SUPFAM" id="SSF103473">
    <property type="entry name" value="MFS general substrate transporter"/>
    <property type="match status" value="1"/>
</dbReference>